<evidence type="ECO:0000256" key="2">
    <source>
        <dbReference type="ARBA" id="ARBA00012261"/>
    </source>
</evidence>
<dbReference type="InterPro" id="IPR011034">
    <property type="entry name" value="Formyl_transferase-like_C_sf"/>
</dbReference>
<name>A0ABU3NQV5_9CHLR</name>
<reference evidence="8 9" key="1">
    <citation type="submission" date="2023-07" db="EMBL/GenBank/DDBJ databases">
        <title>Novel species of Thermanaerothrix with wide hydrolytic capabilities.</title>
        <authorList>
            <person name="Zayulina K.S."/>
            <person name="Podosokorskaya O.A."/>
            <person name="Elcheninov A.G."/>
        </authorList>
    </citation>
    <scope>NUCLEOTIDE SEQUENCE [LARGE SCALE GENOMIC DNA]</scope>
    <source>
        <strain evidence="8 9">4228-RoL</strain>
    </source>
</reference>
<dbReference type="SUPFAM" id="SSF50486">
    <property type="entry name" value="FMT C-terminal domain-like"/>
    <property type="match status" value="1"/>
</dbReference>
<dbReference type="InterPro" id="IPR041711">
    <property type="entry name" value="Met-tRNA-FMT_N"/>
</dbReference>
<dbReference type="HAMAP" id="MF_00182">
    <property type="entry name" value="Formyl_trans"/>
    <property type="match status" value="1"/>
</dbReference>
<evidence type="ECO:0000256" key="5">
    <source>
        <dbReference type="HAMAP-Rule" id="MF_00182"/>
    </source>
</evidence>
<keyword evidence="3 5" id="KW-0808">Transferase</keyword>
<dbReference type="Pfam" id="PF00551">
    <property type="entry name" value="Formyl_trans_N"/>
    <property type="match status" value="1"/>
</dbReference>
<dbReference type="InterPro" id="IPR005794">
    <property type="entry name" value="Fmt"/>
</dbReference>
<comment type="similarity">
    <text evidence="1 5">Belongs to the Fmt family.</text>
</comment>
<dbReference type="RefSeq" id="WP_315625858.1">
    <property type="nucleotide sequence ID" value="NZ_JAUHMF010000002.1"/>
</dbReference>
<proteinExistence type="inferred from homology"/>
<protein>
    <recommendedName>
        <fullName evidence="2 5">Methionyl-tRNA formyltransferase</fullName>
        <ecNumber evidence="2 5">2.1.2.9</ecNumber>
    </recommendedName>
</protein>
<keyword evidence="9" id="KW-1185">Reference proteome</keyword>
<dbReference type="CDD" id="cd08704">
    <property type="entry name" value="Met_tRNA_FMT_C"/>
    <property type="match status" value="1"/>
</dbReference>
<comment type="caution">
    <text evidence="8">The sequence shown here is derived from an EMBL/GenBank/DDBJ whole genome shotgun (WGS) entry which is preliminary data.</text>
</comment>
<feature type="binding site" evidence="5">
    <location>
        <begin position="111"/>
        <end position="114"/>
    </location>
    <ligand>
        <name>(6S)-5,6,7,8-tetrahydrofolate</name>
        <dbReference type="ChEBI" id="CHEBI:57453"/>
    </ligand>
</feature>
<dbReference type="InterPro" id="IPR001555">
    <property type="entry name" value="GART_AS"/>
</dbReference>
<comment type="function">
    <text evidence="5">Attaches a formyl group to the free amino group of methionyl-tRNA(fMet). The formyl group appears to play a dual role in the initiator identity of N-formylmethionyl-tRNA by promoting its recognition by IF2 and preventing the misappropriation of this tRNA by the elongation apparatus.</text>
</comment>
<dbReference type="Pfam" id="PF02911">
    <property type="entry name" value="Formyl_trans_C"/>
    <property type="match status" value="1"/>
</dbReference>
<keyword evidence="4 5" id="KW-0648">Protein biosynthesis</keyword>
<organism evidence="8 9">
    <name type="scientific">Thermanaerothrix solaris</name>
    <dbReference type="NCBI Taxonomy" id="3058434"/>
    <lineage>
        <taxon>Bacteria</taxon>
        <taxon>Bacillati</taxon>
        <taxon>Chloroflexota</taxon>
        <taxon>Anaerolineae</taxon>
        <taxon>Anaerolineales</taxon>
        <taxon>Anaerolineaceae</taxon>
        <taxon>Thermanaerothrix</taxon>
    </lineage>
</organism>
<dbReference type="InterPro" id="IPR005793">
    <property type="entry name" value="Formyl_trans_C"/>
</dbReference>
<evidence type="ECO:0000259" key="7">
    <source>
        <dbReference type="Pfam" id="PF02911"/>
    </source>
</evidence>
<evidence type="ECO:0000256" key="1">
    <source>
        <dbReference type="ARBA" id="ARBA00010699"/>
    </source>
</evidence>
<evidence type="ECO:0000313" key="8">
    <source>
        <dbReference type="EMBL" id="MDT8899172.1"/>
    </source>
</evidence>
<dbReference type="InterPro" id="IPR002376">
    <property type="entry name" value="Formyl_transf_N"/>
</dbReference>
<dbReference type="SUPFAM" id="SSF53328">
    <property type="entry name" value="Formyltransferase"/>
    <property type="match status" value="1"/>
</dbReference>
<evidence type="ECO:0000259" key="6">
    <source>
        <dbReference type="Pfam" id="PF00551"/>
    </source>
</evidence>
<dbReference type="NCBIfam" id="TIGR00460">
    <property type="entry name" value="fmt"/>
    <property type="match status" value="1"/>
</dbReference>
<accession>A0ABU3NQV5</accession>
<evidence type="ECO:0000256" key="4">
    <source>
        <dbReference type="ARBA" id="ARBA00022917"/>
    </source>
</evidence>
<dbReference type="EMBL" id="JAUHMF010000002">
    <property type="protein sequence ID" value="MDT8899172.1"/>
    <property type="molecule type" value="Genomic_DNA"/>
</dbReference>
<dbReference type="CDD" id="cd08646">
    <property type="entry name" value="FMT_core_Met-tRNA-FMT_N"/>
    <property type="match status" value="1"/>
</dbReference>
<dbReference type="GO" id="GO:0004479">
    <property type="term" value="F:methionyl-tRNA formyltransferase activity"/>
    <property type="evidence" value="ECO:0007669"/>
    <property type="project" value="UniProtKB-EC"/>
</dbReference>
<dbReference type="InterPro" id="IPR044135">
    <property type="entry name" value="Met-tRNA-FMT_C"/>
</dbReference>
<gene>
    <name evidence="5 8" type="primary">fmt</name>
    <name evidence="8" type="ORF">QYE77_12960</name>
</gene>
<dbReference type="PANTHER" id="PTHR11138:SF5">
    <property type="entry name" value="METHIONYL-TRNA FORMYLTRANSFERASE, MITOCHONDRIAL"/>
    <property type="match status" value="1"/>
</dbReference>
<sequence>MSALRIVFMGSPEFALPTLRELAAHYTVVGVVTQPDRPAGRGQKLTPPLVKVLAQSLGLPVIQPEKLRQPEAMAQLQAWQPDLIVVAAFGQILRQNVLDLPTFGCLNVHASLLPRWRGAAPIQAALLHGDKETGVTIMKMDAGVDTGPILSQRREPIREDDNAATLSQRLAELGAQLLIETLPEYLAGHITPQPQDENLATYAPLLKKEDGRLDWHLPAEALVRKVRAFTPWPGAFMEFRGLPLKVLRAHVEATESLQPGQRGVLNDFPAVGTISGILVLDEVQPAGKRPMSGSDFLRGARDWERGEA</sequence>
<feature type="domain" description="Formyl transferase N-terminal" evidence="6">
    <location>
        <begin position="17"/>
        <end position="182"/>
    </location>
</feature>
<dbReference type="Proteomes" id="UP001254165">
    <property type="component" value="Unassembled WGS sequence"/>
</dbReference>
<evidence type="ECO:0000313" key="9">
    <source>
        <dbReference type="Proteomes" id="UP001254165"/>
    </source>
</evidence>
<dbReference type="EC" id="2.1.2.9" evidence="2 5"/>
<dbReference type="Gene3D" id="3.40.50.12230">
    <property type="match status" value="1"/>
</dbReference>
<comment type="catalytic activity">
    <reaction evidence="5">
        <text>L-methionyl-tRNA(fMet) + (6R)-10-formyltetrahydrofolate = N-formyl-L-methionyl-tRNA(fMet) + (6S)-5,6,7,8-tetrahydrofolate + H(+)</text>
        <dbReference type="Rhea" id="RHEA:24380"/>
        <dbReference type="Rhea" id="RHEA-COMP:9952"/>
        <dbReference type="Rhea" id="RHEA-COMP:9953"/>
        <dbReference type="ChEBI" id="CHEBI:15378"/>
        <dbReference type="ChEBI" id="CHEBI:57453"/>
        <dbReference type="ChEBI" id="CHEBI:78530"/>
        <dbReference type="ChEBI" id="CHEBI:78844"/>
        <dbReference type="ChEBI" id="CHEBI:195366"/>
        <dbReference type="EC" id="2.1.2.9"/>
    </reaction>
</comment>
<dbReference type="PROSITE" id="PS00373">
    <property type="entry name" value="GART"/>
    <property type="match status" value="1"/>
</dbReference>
<evidence type="ECO:0000256" key="3">
    <source>
        <dbReference type="ARBA" id="ARBA00022679"/>
    </source>
</evidence>
<dbReference type="PANTHER" id="PTHR11138">
    <property type="entry name" value="METHIONYL-TRNA FORMYLTRANSFERASE"/>
    <property type="match status" value="1"/>
</dbReference>
<dbReference type="InterPro" id="IPR036477">
    <property type="entry name" value="Formyl_transf_N_sf"/>
</dbReference>
<feature type="domain" description="Formyl transferase C-terminal" evidence="7">
    <location>
        <begin position="206"/>
        <end position="300"/>
    </location>
</feature>